<comment type="subcellular location">
    <subcellularLocation>
        <location evidence="1 9">Cell membrane</location>
        <topology evidence="1 9">Multi-pass membrane protein</topology>
    </subcellularLocation>
</comment>
<dbReference type="Proteomes" id="UP000250166">
    <property type="component" value="Unassembled WGS sequence"/>
</dbReference>
<evidence type="ECO:0000259" key="10">
    <source>
        <dbReference type="PROSITE" id="PS50928"/>
    </source>
</evidence>
<evidence type="ECO:0000256" key="4">
    <source>
        <dbReference type="ARBA" id="ARBA00022448"/>
    </source>
</evidence>
<dbReference type="PANTHER" id="PTHR43470:SF3">
    <property type="entry name" value="PHOSPHATE TRANSPORT SYSTEM PERMEASE PROTEIN PSTA-RELATED"/>
    <property type="match status" value="1"/>
</dbReference>
<dbReference type="PANTHER" id="PTHR43470">
    <property type="entry name" value="PHOSPHATE TRANSPORT SYSTEM PERMEASE PROTEIN PSTA-RELATED"/>
    <property type="match status" value="1"/>
</dbReference>
<proteinExistence type="inferred from homology"/>
<keyword evidence="8 9" id="KW-0472">Membrane</keyword>
<dbReference type="GO" id="GO:0005315">
    <property type="term" value="F:phosphate transmembrane transporter activity"/>
    <property type="evidence" value="ECO:0007669"/>
    <property type="project" value="InterPro"/>
</dbReference>
<evidence type="ECO:0000256" key="5">
    <source>
        <dbReference type="ARBA" id="ARBA00022475"/>
    </source>
</evidence>
<keyword evidence="6 9" id="KW-0812">Transmembrane</keyword>
<feature type="transmembrane region" description="Helical" evidence="9">
    <location>
        <begin position="199"/>
        <end position="220"/>
    </location>
</feature>
<dbReference type="RefSeq" id="WP_258399811.1">
    <property type="nucleotide sequence ID" value="NZ_UAWL01000006.1"/>
</dbReference>
<evidence type="ECO:0000256" key="9">
    <source>
        <dbReference type="RuleBase" id="RU363043"/>
    </source>
</evidence>
<comment type="similarity">
    <text evidence="2 9">Belongs to the binding-protein-dependent transport system permease family. CysTW subfamily.</text>
</comment>
<evidence type="ECO:0000256" key="1">
    <source>
        <dbReference type="ARBA" id="ARBA00004651"/>
    </source>
</evidence>
<dbReference type="GO" id="GO:0005886">
    <property type="term" value="C:plasma membrane"/>
    <property type="evidence" value="ECO:0007669"/>
    <property type="project" value="UniProtKB-SubCell"/>
</dbReference>
<keyword evidence="4" id="KW-0813">Transport</keyword>
<sequence>MNTIMSYLKPYFKQSIGQFRDKDALSIILSLITKLGICISLMTFGLVVGYILIKGFPHLDSRLFEWHYSTQNASMLPAIINTFTMIIFALILATPIGILGAIFLVQYAKSDSVIVAIISIAAETLVGIPSIIYGLFGYLAFVIYFGFGLSIISGALTLAIMILPLILRNTQESLKSVPQTYKEASFALGAGKLRTIFRVILPCAISGILAGVILAIGRIVGESAALLYTSGTVAKIASLNDSGRTLSVHMYALLSEGQYLTQAYATAVVLLIFVVIINFTSNFLVKKLSPLHIS</sequence>
<evidence type="ECO:0000256" key="3">
    <source>
        <dbReference type="ARBA" id="ARBA00016864"/>
    </source>
</evidence>
<dbReference type="GO" id="GO:0035435">
    <property type="term" value="P:phosphate ion transmembrane transport"/>
    <property type="evidence" value="ECO:0007669"/>
    <property type="project" value="InterPro"/>
</dbReference>
<dbReference type="CDD" id="cd06261">
    <property type="entry name" value="TM_PBP2"/>
    <property type="match status" value="1"/>
</dbReference>
<evidence type="ECO:0000256" key="7">
    <source>
        <dbReference type="ARBA" id="ARBA00022989"/>
    </source>
</evidence>
<evidence type="ECO:0000256" key="2">
    <source>
        <dbReference type="ARBA" id="ARBA00007069"/>
    </source>
</evidence>
<feature type="transmembrane region" description="Helical" evidence="9">
    <location>
        <begin position="142"/>
        <end position="167"/>
    </location>
</feature>
<feature type="transmembrane region" description="Helical" evidence="9">
    <location>
        <begin position="112"/>
        <end position="136"/>
    </location>
</feature>
<name>A0A2X3BEW7_9HELI</name>
<dbReference type="Gene3D" id="1.10.3720.10">
    <property type="entry name" value="MetI-like"/>
    <property type="match status" value="1"/>
</dbReference>
<dbReference type="AlphaFoldDB" id="A0A2X3BEW7"/>
<evidence type="ECO:0000313" key="11">
    <source>
        <dbReference type="EMBL" id="SQB98324.1"/>
    </source>
</evidence>
<feature type="domain" description="ABC transmembrane type-1" evidence="10">
    <location>
        <begin position="79"/>
        <end position="281"/>
    </location>
</feature>
<keyword evidence="7 9" id="KW-1133">Transmembrane helix</keyword>
<dbReference type="InterPro" id="IPR005672">
    <property type="entry name" value="Phosphate_PstA"/>
</dbReference>
<dbReference type="EMBL" id="UAWL01000006">
    <property type="protein sequence ID" value="SQB98324.1"/>
    <property type="molecule type" value="Genomic_DNA"/>
</dbReference>
<gene>
    <name evidence="11" type="primary">pstA</name>
    <name evidence="11" type="ORF">NCTC13102_00781</name>
</gene>
<evidence type="ECO:0000256" key="6">
    <source>
        <dbReference type="ARBA" id="ARBA00022692"/>
    </source>
</evidence>
<dbReference type="SUPFAM" id="SSF161098">
    <property type="entry name" value="MetI-like"/>
    <property type="match status" value="1"/>
</dbReference>
<dbReference type="InterPro" id="IPR000515">
    <property type="entry name" value="MetI-like"/>
</dbReference>
<dbReference type="Pfam" id="PF00528">
    <property type="entry name" value="BPD_transp_1"/>
    <property type="match status" value="1"/>
</dbReference>
<dbReference type="PROSITE" id="PS50928">
    <property type="entry name" value="ABC_TM1"/>
    <property type="match status" value="1"/>
</dbReference>
<reference evidence="11 12" key="1">
    <citation type="submission" date="2018-06" db="EMBL/GenBank/DDBJ databases">
        <authorList>
            <consortium name="Pathogen Informatics"/>
            <person name="Doyle S."/>
        </authorList>
    </citation>
    <scope>NUCLEOTIDE SEQUENCE [LARGE SCALE GENOMIC DNA]</scope>
    <source>
        <strain evidence="11 12">NCTC13102</strain>
    </source>
</reference>
<protein>
    <recommendedName>
        <fullName evidence="3 9">Phosphate transport system permease protein PstA</fullName>
    </recommendedName>
</protein>
<organism evidence="11 12">
    <name type="scientific">Helicobacter fennelliae</name>
    <dbReference type="NCBI Taxonomy" id="215"/>
    <lineage>
        <taxon>Bacteria</taxon>
        <taxon>Pseudomonadati</taxon>
        <taxon>Campylobacterota</taxon>
        <taxon>Epsilonproteobacteria</taxon>
        <taxon>Campylobacterales</taxon>
        <taxon>Helicobacteraceae</taxon>
        <taxon>Helicobacter</taxon>
    </lineage>
</organism>
<evidence type="ECO:0000313" key="12">
    <source>
        <dbReference type="Proteomes" id="UP000250166"/>
    </source>
</evidence>
<dbReference type="InterPro" id="IPR035906">
    <property type="entry name" value="MetI-like_sf"/>
</dbReference>
<feature type="transmembrane region" description="Helical" evidence="9">
    <location>
        <begin position="263"/>
        <end position="285"/>
    </location>
</feature>
<dbReference type="NCBIfam" id="TIGR00974">
    <property type="entry name" value="3a0107s02c"/>
    <property type="match status" value="1"/>
</dbReference>
<feature type="transmembrane region" description="Helical" evidence="9">
    <location>
        <begin position="73"/>
        <end position="105"/>
    </location>
</feature>
<accession>A0A2X3BEW7</accession>
<feature type="transmembrane region" description="Helical" evidence="9">
    <location>
        <begin position="24"/>
        <end position="53"/>
    </location>
</feature>
<keyword evidence="5 9" id="KW-1003">Cell membrane</keyword>
<evidence type="ECO:0000256" key="8">
    <source>
        <dbReference type="ARBA" id="ARBA00023136"/>
    </source>
</evidence>